<keyword evidence="4" id="KW-0762">Sugar transport</keyword>
<sequence>MACSATAQPLLNFELSHSHQPKRPYSLPLCSFIKKPRLSPKPFFSQSKDYTKINFFSSPSLFSRQKPGSHVAAQSDYSSGEEAESLLPDLAYQEPFSWSSVILPFLFPALGGLLFGYDIGATSGATISLQSPELSGTTWFNLSAIQLGLVVSGSLYGALLGSLLVYPIADSLGRRRELLIAALLYVLGGVLTAFAPGLSVLLVGRLLYGLGIGLVSFAKPIAGHAWGSALHSRNLPVSDTWYTNISKGTIYSSGNFGKLGYFVGSFQINAIGGWRYMYGCSTPVALLMGLGMWSLPPSPRWLILRAVQGKGSLQELKEKAILALSKLRGRAPGDAASEKQIEDTLISVKSAYMEQESEGNILEVFQGPSLKAFIIGGGLVLFQQITGQPSVLYYAGPILQSAGFSAAADATRLSVVVGLFKLLMTWIAVAKVDDLGRRPLLIGGVGGIVCNLYPSALSLFLLCAYYKFLGEFPYVAVAALLLYVGCYQASNFFISFGPISWLMVSEIFPLRTRGKGISLAVLTNFGSNAIVTFAFSPLKELLGAENLFLLFGGIALISLLFVALYVPETKGLSLEEIESKILK</sequence>
<feature type="transmembrane region" description="Helical" evidence="9">
    <location>
        <begin position="276"/>
        <end position="295"/>
    </location>
</feature>
<comment type="similarity">
    <text evidence="2 8">Belongs to the major facilitator superfamily. Sugar transporter (TC 2.A.1.1) family.</text>
</comment>
<dbReference type="PANTHER" id="PTHR48023:SF6">
    <property type="entry name" value="D-XYLOSE-PROTON SYMPORTER-LIKE 3, CHLOROPLASTIC"/>
    <property type="match status" value="1"/>
</dbReference>
<evidence type="ECO:0000256" key="2">
    <source>
        <dbReference type="ARBA" id="ARBA00010992"/>
    </source>
</evidence>
<keyword evidence="6 9" id="KW-1133">Transmembrane helix</keyword>
<dbReference type="PRINTS" id="PR00171">
    <property type="entry name" value="SUGRTRNSPORT"/>
</dbReference>
<organism evidence="11 12">
    <name type="scientific">Gossypium australe</name>
    <dbReference type="NCBI Taxonomy" id="47621"/>
    <lineage>
        <taxon>Eukaryota</taxon>
        <taxon>Viridiplantae</taxon>
        <taxon>Streptophyta</taxon>
        <taxon>Embryophyta</taxon>
        <taxon>Tracheophyta</taxon>
        <taxon>Spermatophyta</taxon>
        <taxon>Magnoliopsida</taxon>
        <taxon>eudicotyledons</taxon>
        <taxon>Gunneridae</taxon>
        <taxon>Pentapetalae</taxon>
        <taxon>rosids</taxon>
        <taxon>malvids</taxon>
        <taxon>Malvales</taxon>
        <taxon>Malvaceae</taxon>
        <taxon>Malvoideae</taxon>
        <taxon>Gossypium</taxon>
    </lineage>
</organism>
<feature type="transmembrane region" description="Helical" evidence="9">
    <location>
        <begin position="206"/>
        <end position="226"/>
    </location>
</feature>
<feature type="transmembrane region" description="Helical" evidence="9">
    <location>
        <begin position="101"/>
        <end position="119"/>
    </location>
</feature>
<feature type="transmembrane region" description="Helical" evidence="9">
    <location>
        <begin position="441"/>
        <end position="468"/>
    </location>
</feature>
<dbReference type="GO" id="GO:0022857">
    <property type="term" value="F:transmembrane transporter activity"/>
    <property type="evidence" value="ECO:0007669"/>
    <property type="project" value="InterPro"/>
</dbReference>
<feature type="domain" description="Major facilitator superfamily (MFS) profile" evidence="10">
    <location>
        <begin position="104"/>
        <end position="570"/>
    </location>
</feature>
<feature type="transmembrane region" description="Helical" evidence="9">
    <location>
        <begin position="410"/>
        <end position="429"/>
    </location>
</feature>
<comment type="caution">
    <text evidence="11">The sequence shown here is derived from an EMBL/GenBank/DDBJ whole genome shotgun (WGS) entry which is preliminary data.</text>
</comment>
<name>A0A5B6UIQ2_9ROSI</name>
<feature type="transmembrane region" description="Helical" evidence="9">
    <location>
        <begin position="474"/>
        <end position="504"/>
    </location>
</feature>
<dbReference type="InterPro" id="IPR036259">
    <property type="entry name" value="MFS_trans_sf"/>
</dbReference>
<feature type="transmembrane region" description="Helical" evidence="9">
    <location>
        <begin position="178"/>
        <end position="200"/>
    </location>
</feature>
<keyword evidence="5 9" id="KW-0812">Transmembrane</keyword>
<feature type="transmembrane region" description="Helical" evidence="9">
    <location>
        <begin position="139"/>
        <end position="166"/>
    </location>
</feature>
<evidence type="ECO:0000313" key="12">
    <source>
        <dbReference type="Proteomes" id="UP000325315"/>
    </source>
</evidence>
<dbReference type="CDD" id="cd17362">
    <property type="entry name" value="MFS_GLUT10_12_Class3_like"/>
    <property type="match status" value="1"/>
</dbReference>
<dbReference type="GO" id="GO:1904659">
    <property type="term" value="P:D-glucose transmembrane transport"/>
    <property type="evidence" value="ECO:0007669"/>
    <property type="project" value="TreeGrafter"/>
</dbReference>
<evidence type="ECO:0000256" key="1">
    <source>
        <dbReference type="ARBA" id="ARBA00004141"/>
    </source>
</evidence>
<dbReference type="OrthoDB" id="6612291at2759"/>
<dbReference type="AlphaFoldDB" id="A0A5B6UIQ2"/>
<dbReference type="GO" id="GO:0005737">
    <property type="term" value="C:cytoplasm"/>
    <property type="evidence" value="ECO:0007669"/>
    <property type="project" value="UniProtKB-ARBA"/>
</dbReference>
<evidence type="ECO:0000256" key="4">
    <source>
        <dbReference type="ARBA" id="ARBA00022597"/>
    </source>
</evidence>
<evidence type="ECO:0000259" key="10">
    <source>
        <dbReference type="PROSITE" id="PS50850"/>
    </source>
</evidence>
<dbReference type="FunFam" id="1.20.1250.20:FF:000118">
    <property type="entry name" value="D-xylose-proton symporter-like 3, chloroplastic"/>
    <property type="match status" value="1"/>
</dbReference>
<dbReference type="Proteomes" id="UP000325315">
    <property type="component" value="Unassembled WGS sequence"/>
</dbReference>
<dbReference type="PROSITE" id="PS50850">
    <property type="entry name" value="MFS"/>
    <property type="match status" value="1"/>
</dbReference>
<evidence type="ECO:0000256" key="9">
    <source>
        <dbReference type="SAM" id="Phobius"/>
    </source>
</evidence>
<dbReference type="EMBL" id="SMMG02000011">
    <property type="protein sequence ID" value="KAA3456747.1"/>
    <property type="molecule type" value="Genomic_DNA"/>
</dbReference>
<dbReference type="InterPro" id="IPR050820">
    <property type="entry name" value="MFS_Sugar_Transporter"/>
</dbReference>
<protein>
    <submittedName>
        <fullName evidence="11">D-xylose-proton symporter-like 3, chloroplastic</fullName>
    </submittedName>
</protein>
<gene>
    <name evidence="11" type="ORF">EPI10_003514</name>
</gene>
<keyword evidence="12" id="KW-1185">Reference proteome</keyword>
<feature type="transmembrane region" description="Helical" evidence="9">
    <location>
        <begin position="516"/>
        <end position="535"/>
    </location>
</feature>
<dbReference type="PANTHER" id="PTHR48023">
    <property type="entry name" value="D-XYLOSE-PROTON SYMPORTER-LIKE 2"/>
    <property type="match status" value="1"/>
</dbReference>
<dbReference type="Gene3D" id="1.20.1250.20">
    <property type="entry name" value="MFS general substrate transporter like domains"/>
    <property type="match status" value="1"/>
</dbReference>
<keyword evidence="3 8" id="KW-0813">Transport</keyword>
<dbReference type="SUPFAM" id="SSF103473">
    <property type="entry name" value="MFS general substrate transporter"/>
    <property type="match status" value="1"/>
</dbReference>
<evidence type="ECO:0000256" key="6">
    <source>
        <dbReference type="ARBA" id="ARBA00022989"/>
    </source>
</evidence>
<proteinExistence type="inferred from homology"/>
<dbReference type="InterPro" id="IPR003663">
    <property type="entry name" value="Sugar/inositol_transpt"/>
</dbReference>
<evidence type="ECO:0000256" key="8">
    <source>
        <dbReference type="RuleBase" id="RU003346"/>
    </source>
</evidence>
<accession>A0A5B6UIQ2</accession>
<evidence type="ECO:0000256" key="5">
    <source>
        <dbReference type="ARBA" id="ARBA00022692"/>
    </source>
</evidence>
<evidence type="ECO:0000256" key="3">
    <source>
        <dbReference type="ARBA" id="ARBA00022448"/>
    </source>
</evidence>
<comment type="subcellular location">
    <subcellularLocation>
        <location evidence="1">Membrane</location>
        <topology evidence="1">Multi-pass membrane protein</topology>
    </subcellularLocation>
</comment>
<feature type="transmembrane region" description="Helical" evidence="9">
    <location>
        <begin position="547"/>
        <end position="566"/>
    </location>
</feature>
<keyword evidence="7 9" id="KW-0472">Membrane</keyword>
<evidence type="ECO:0000256" key="7">
    <source>
        <dbReference type="ARBA" id="ARBA00023136"/>
    </source>
</evidence>
<dbReference type="InterPro" id="IPR005828">
    <property type="entry name" value="MFS_sugar_transport-like"/>
</dbReference>
<dbReference type="InterPro" id="IPR020846">
    <property type="entry name" value="MFS_dom"/>
</dbReference>
<evidence type="ECO:0000313" key="11">
    <source>
        <dbReference type="EMBL" id="KAA3456747.1"/>
    </source>
</evidence>
<dbReference type="GO" id="GO:0016020">
    <property type="term" value="C:membrane"/>
    <property type="evidence" value="ECO:0007669"/>
    <property type="project" value="UniProtKB-SubCell"/>
</dbReference>
<dbReference type="Pfam" id="PF00083">
    <property type="entry name" value="Sugar_tr"/>
    <property type="match status" value="1"/>
</dbReference>
<reference evidence="12" key="1">
    <citation type="journal article" date="2019" name="Plant Biotechnol. J.">
        <title>Genome sequencing of the Australian wild diploid species Gossypium australe highlights disease resistance and delayed gland morphogenesis.</title>
        <authorList>
            <person name="Cai Y."/>
            <person name="Cai X."/>
            <person name="Wang Q."/>
            <person name="Wang P."/>
            <person name="Zhang Y."/>
            <person name="Cai C."/>
            <person name="Xu Y."/>
            <person name="Wang K."/>
            <person name="Zhou Z."/>
            <person name="Wang C."/>
            <person name="Geng S."/>
            <person name="Li B."/>
            <person name="Dong Q."/>
            <person name="Hou Y."/>
            <person name="Wang H."/>
            <person name="Ai P."/>
            <person name="Liu Z."/>
            <person name="Yi F."/>
            <person name="Sun M."/>
            <person name="An G."/>
            <person name="Cheng J."/>
            <person name="Zhang Y."/>
            <person name="Shi Q."/>
            <person name="Xie Y."/>
            <person name="Shi X."/>
            <person name="Chang Y."/>
            <person name="Huang F."/>
            <person name="Chen Y."/>
            <person name="Hong S."/>
            <person name="Mi L."/>
            <person name="Sun Q."/>
            <person name="Zhang L."/>
            <person name="Zhou B."/>
            <person name="Peng R."/>
            <person name="Zhang X."/>
            <person name="Liu F."/>
        </authorList>
    </citation>
    <scope>NUCLEOTIDE SEQUENCE [LARGE SCALE GENOMIC DNA]</scope>
    <source>
        <strain evidence="12">cv. PA1801</strain>
    </source>
</reference>
<dbReference type="NCBIfam" id="TIGR00879">
    <property type="entry name" value="SP"/>
    <property type="match status" value="1"/>
</dbReference>